<feature type="domain" description="GP-PDE" evidence="1">
    <location>
        <begin position="3"/>
        <end position="247"/>
    </location>
</feature>
<organism evidence="2 3">
    <name type="scientific">Limnospira platensis NIES-46</name>
    <dbReference type="NCBI Taxonomy" id="1236695"/>
    <lineage>
        <taxon>Bacteria</taxon>
        <taxon>Bacillati</taxon>
        <taxon>Cyanobacteriota</taxon>
        <taxon>Cyanophyceae</taxon>
        <taxon>Oscillatoriophycideae</taxon>
        <taxon>Oscillatoriales</taxon>
        <taxon>Sirenicapillariaceae</taxon>
        <taxon>Limnospira</taxon>
    </lineage>
</organism>
<dbReference type="SUPFAM" id="SSF51695">
    <property type="entry name" value="PLC-like phosphodiesterases"/>
    <property type="match status" value="1"/>
</dbReference>
<comment type="caution">
    <text evidence="2">The sequence shown here is derived from an EMBL/GenBank/DDBJ whole genome shotgun (WGS) entry which is preliminary data.</text>
</comment>
<keyword evidence="3" id="KW-1185">Reference proteome</keyword>
<evidence type="ECO:0000259" key="1">
    <source>
        <dbReference type="PROSITE" id="PS51704"/>
    </source>
</evidence>
<dbReference type="PANTHER" id="PTHR46211">
    <property type="entry name" value="GLYCEROPHOSPHORYL DIESTER PHOSPHODIESTERASE"/>
    <property type="match status" value="1"/>
</dbReference>
<evidence type="ECO:0000313" key="3">
    <source>
        <dbReference type="Proteomes" id="UP000326169"/>
    </source>
</evidence>
<dbReference type="Proteomes" id="UP000326169">
    <property type="component" value="Unassembled WGS sequence"/>
</dbReference>
<dbReference type="Pfam" id="PF03009">
    <property type="entry name" value="GDPD"/>
    <property type="match status" value="1"/>
</dbReference>
<dbReference type="PANTHER" id="PTHR46211:SF14">
    <property type="entry name" value="GLYCEROPHOSPHODIESTER PHOSPHODIESTERASE"/>
    <property type="match status" value="1"/>
</dbReference>
<dbReference type="Gene3D" id="3.20.20.190">
    <property type="entry name" value="Phosphatidylinositol (PI) phosphodiesterase"/>
    <property type="match status" value="1"/>
</dbReference>
<name>A0A5M3T4V5_LIMPL</name>
<protein>
    <submittedName>
        <fullName evidence="2">Glycerophosphodiester phosphodiesterase</fullName>
    </submittedName>
</protein>
<proteinExistence type="predicted"/>
<dbReference type="PROSITE" id="PS51704">
    <property type="entry name" value="GP_PDE"/>
    <property type="match status" value="1"/>
</dbReference>
<dbReference type="EMBL" id="BIMW01000076">
    <property type="protein sequence ID" value="GCE93632.1"/>
    <property type="molecule type" value="Genomic_DNA"/>
</dbReference>
<dbReference type="InterPro" id="IPR030395">
    <property type="entry name" value="GP_PDE_dom"/>
</dbReference>
<sequence>MSVEIIAHRGFSSIAPENTLNALLAAIYNQANSIEFDVQITADSVPVVFHDKSLNRITGTAGTIREKTISELKELDAGAWFGESYRGERIPTLEEALAALKLIKGWLYFDIKPHAIWSDIEIKTLLGLIREANLGDRTILTSFDEDLLWQCRQSEPQIKLGYFVVNESQLPEQISKAQAAGNAILSSQYQVILDQPSIIKETRDKGVDIVVWTVDNINEFERLVDVGIDRIITNSLIGDNLIKNITN</sequence>
<dbReference type="GeneID" id="301682541"/>
<dbReference type="InterPro" id="IPR017946">
    <property type="entry name" value="PLC-like_Pdiesterase_TIM-brl"/>
</dbReference>
<gene>
    <name evidence="2" type="ORF">NIES46_16840</name>
</gene>
<accession>A0A5M3T4V5</accession>
<reference evidence="2 3" key="1">
    <citation type="journal article" date="2019" name="J Genomics">
        <title>The Draft Genome of a Hydrogen-producing Cyanobacterium, Arthrospira platensis NIES-46.</title>
        <authorList>
            <person name="Suzuki S."/>
            <person name="Yamaguchi H."/>
            <person name="Kawachi M."/>
        </authorList>
    </citation>
    <scope>NUCLEOTIDE SEQUENCE [LARGE SCALE GENOMIC DNA]</scope>
    <source>
        <strain evidence="2 3">NIES-46</strain>
    </source>
</reference>
<evidence type="ECO:0000313" key="2">
    <source>
        <dbReference type="EMBL" id="GCE93632.1"/>
    </source>
</evidence>
<dbReference type="RefSeq" id="WP_006620214.1">
    <property type="nucleotide sequence ID" value="NZ_BIMW01000076.1"/>
</dbReference>